<dbReference type="Proteomes" id="UP001611450">
    <property type="component" value="Unassembled WGS sequence"/>
</dbReference>
<keyword evidence="3" id="KW-1185">Reference proteome</keyword>
<accession>A0ABW7WRA4</accession>
<dbReference type="Pfam" id="PF20064">
    <property type="entry name" value="DUF6463"/>
    <property type="match status" value="1"/>
</dbReference>
<evidence type="ECO:0000256" key="1">
    <source>
        <dbReference type="SAM" id="Phobius"/>
    </source>
</evidence>
<comment type="caution">
    <text evidence="2">The sequence shown here is derived from an EMBL/GenBank/DDBJ whole genome shotgun (WGS) entry which is preliminary data.</text>
</comment>
<dbReference type="RefSeq" id="WP_396953564.1">
    <property type="nucleotide sequence ID" value="NZ_JBIRXV010000013.1"/>
</dbReference>
<evidence type="ECO:0000313" key="3">
    <source>
        <dbReference type="Proteomes" id="UP001611450"/>
    </source>
</evidence>
<dbReference type="InterPro" id="IPR045590">
    <property type="entry name" value="DUF6463"/>
</dbReference>
<keyword evidence="1" id="KW-1133">Transmembrane helix</keyword>
<proteinExistence type="predicted"/>
<name>A0ABW7WRA4_9NOCA</name>
<feature type="transmembrane region" description="Helical" evidence="1">
    <location>
        <begin position="12"/>
        <end position="31"/>
    </location>
</feature>
<keyword evidence="1" id="KW-0472">Membrane</keyword>
<evidence type="ECO:0000313" key="2">
    <source>
        <dbReference type="EMBL" id="MFI2325517.1"/>
    </source>
</evidence>
<gene>
    <name evidence="2" type="ORF">ACH47G_33990</name>
</gene>
<keyword evidence="1" id="KW-0812">Transmembrane</keyword>
<feature type="transmembrane region" description="Helical" evidence="1">
    <location>
        <begin position="99"/>
        <end position="132"/>
    </location>
</feature>
<feature type="transmembrane region" description="Helical" evidence="1">
    <location>
        <begin position="66"/>
        <end position="87"/>
    </location>
</feature>
<dbReference type="EMBL" id="JBIRXV010000013">
    <property type="protein sequence ID" value="MFI2325517.1"/>
    <property type="molecule type" value="Genomic_DNA"/>
</dbReference>
<protein>
    <submittedName>
        <fullName evidence="2">DUF6463 family protein</fullName>
    </submittedName>
</protein>
<sequence length="152" mass="15968">MSDGKHLLRWAGGIMLVLGAGHLIVLTLASWRDITYWVEHGIWAAVPLDMGDGESAQTAESLQNKLTFWAGPGSFAVPLILLGLLIWQHAGRGTAVPAWIGWGLAVWCLLGGILLVPSPFLVGTISGVLVVIAARKDGRHAGVGASSAVTQN</sequence>
<organism evidence="2 3">
    <name type="scientific">Nocardia beijingensis</name>
    <dbReference type="NCBI Taxonomy" id="95162"/>
    <lineage>
        <taxon>Bacteria</taxon>
        <taxon>Bacillati</taxon>
        <taxon>Actinomycetota</taxon>
        <taxon>Actinomycetes</taxon>
        <taxon>Mycobacteriales</taxon>
        <taxon>Nocardiaceae</taxon>
        <taxon>Nocardia</taxon>
    </lineage>
</organism>
<reference evidence="2 3" key="1">
    <citation type="submission" date="2024-10" db="EMBL/GenBank/DDBJ databases">
        <title>The Natural Products Discovery Center: Release of the First 8490 Sequenced Strains for Exploring Actinobacteria Biosynthetic Diversity.</title>
        <authorList>
            <person name="Kalkreuter E."/>
            <person name="Kautsar S.A."/>
            <person name="Yang D."/>
            <person name="Bader C.D."/>
            <person name="Teijaro C.N."/>
            <person name="Fluegel L."/>
            <person name="Davis C.M."/>
            <person name="Simpson J.R."/>
            <person name="Lauterbach L."/>
            <person name="Steele A.D."/>
            <person name="Gui C."/>
            <person name="Meng S."/>
            <person name="Li G."/>
            <person name="Viehrig K."/>
            <person name="Ye F."/>
            <person name="Su P."/>
            <person name="Kiefer A.F."/>
            <person name="Nichols A."/>
            <person name="Cepeda A.J."/>
            <person name="Yan W."/>
            <person name="Fan B."/>
            <person name="Jiang Y."/>
            <person name="Adhikari A."/>
            <person name="Zheng C.-J."/>
            <person name="Schuster L."/>
            <person name="Cowan T.M."/>
            <person name="Smanski M.J."/>
            <person name="Chevrette M.G."/>
            <person name="De Carvalho L.P.S."/>
            <person name="Shen B."/>
        </authorList>
    </citation>
    <scope>NUCLEOTIDE SEQUENCE [LARGE SCALE GENOMIC DNA]</scope>
    <source>
        <strain evidence="2 3">NPDC019626</strain>
    </source>
</reference>